<comment type="similarity">
    <text evidence="2">Belongs to the peptidase C19 family.</text>
</comment>
<dbReference type="InterPro" id="IPR050164">
    <property type="entry name" value="Peptidase_C19"/>
</dbReference>
<evidence type="ECO:0000259" key="8">
    <source>
        <dbReference type="PROSITE" id="PS50235"/>
    </source>
</evidence>
<keyword evidence="5" id="KW-0833">Ubl conjugation pathway</keyword>
<dbReference type="Gene3D" id="3.90.70.10">
    <property type="entry name" value="Cysteine proteinases"/>
    <property type="match status" value="1"/>
</dbReference>
<evidence type="ECO:0000256" key="7">
    <source>
        <dbReference type="ARBA" id="ARBA00022807"/>
    </source>
</evidence>
<dbReference type="PROSITE" id="PS00973">
    <property type="entry name" value="USP_2"/>
    <property type="match status" value="1"/>
</dbReference>
<keyword evidence="7" id="KW-0788">Thiol protease</keyword>
<dbReference type="InterPro" id="IPR038765">
    <property type="entry name" value="Papain-like_cys_pep_sf"/>
</dbReference>
<dbReference type="AlphaFoldDB" id="A0A7J6QID4"/>
<evidence type="ECO:0000313" key="10">
    <source>
        <dbReference type="Proteomes" id="UP000574390"/>
    </source>
</evidence>
<dbReference type="GO" id="GO:0016579">
    <property type="term" value="P:protein deubiquitination"/>
    <property type="evidence" value="ECO:0007669"/>
    <property type="project" value="InterPro"/>
</dbReference>
<evidence type="ECO:0000313" key="9">
    <source>
        <dbReference type="EMBL" id="KAF4707310.1"/>
    </source>
</evidence>
<dbReference type="InterPro" id="IPR001394">
    <property type="entry name" value="Peptidase_C19_UCH"/>
</dbReference>
<keyword evidence="4" id="KW-0645">Protease</keyword>
<evidence type="ECO:0000256" key="1">
    <source>
        <dbReference type="ARBA" id="ARBA00000707"/>
    </source>
</evidence>
<keyword evidence="6" id="KW-0378">Hydrolase</keyword>
<evidence type="ECO:0000256" key="5">
    <source>
        <dbReference type="ARBA" id="ARBA00022786"/>
    </source>
</evidence>
<evidence type="ECO:0000256" key="3">
    <source>
        <dbReference type="ARBA" id="ARBA00012759"/>
    </source>
</evidence>
<dbReference type="EC" id="3.4.19.12" evidence="3"/>
<dbReference type="Pfam" id="PF00443">
    <property type="entry name" value="UCH"/>
    <property type="match status" value="1"/>
</dbReference>
<dbReference type="PROSITE" id="PS50235">
    <property type="entry name" value="USP_3"/>
    <property type="match status" value="1"/>
</dbReference>
<dbReference type="GO" id="GO:0005634">
    <property type="term" value="C:nucleus"/>
    <property type="evidence" value="ECO:0007669"/>
    <property type="project" value="TreeGrafter"/>
</dbReference>
<dbReference type="InterPro" id="IPR028889">
    <property type="entry name" value="USP"/>
</dbReference>
<comment type="caution">
    <text evidence="9">The sequence shown here is derived from an EMBL/GenBank/DDBJ whole genome shotgun (WGS) entry which is preliminary data.</text>
</comment>
<dbReference type="PANTHER" id="PTHR24006">
    <property type="entry name" value="UBIQUITIN CARBOXYL-TERMINAL HYDROLASE"/>
    <property type="match status" value="1"/>
</dbReference>
<dbReference type="GO" id="GO:0006508">
    <property type="term" value="P:proteolysis"/>
    <property type="evidence" value="ECO:0007669"/>
    <property type="project" value="UniProtKB-KW"/>
</dbReference>
<evidence type="ECO:0000256" key="6">
    <source>
        <dbReference type="ARBA" id="ARBA00022801"/>
    </source>
</evidence>
<gene>
    <name evidence="9" type="ORF">FOZ62_020081</name>
</gene>
<protein>
    <recommendedName>
        <fullName evidence="3">ubiquitinyl hydrolase 1</fullName>
        <ecNumber evidence="3">3.4.19.12</ecNumber>
    </recommendedName>
</protein>
<dbReference type="Proteomes" id="UP000574390">
    <property type="component" value="Unassembled WGS sequence"/>
</dbReference>
<reference evidence="9 10" key="1">
    <citation type="submission" date="2020-04" db="EMBL/GenBank/DDBJ databases">
        <title>Perkinsus olseni comparative genomics.</title>
        <authorList>
            <person name="Bogema D.R."/>
        </authorList>
    </citation>
    <scope>NUCLEOTIDE SEQUENCE [LARGE SCALE GENOMIC DNA]</scope>
    <source>
        <strain evidence="9">ATCC PRA-205</strain>
    </source>
</reference>
<sequence length="774" mass="87224">MRFNTVSVKYSFFSSLGPPPSPVDWRLLVVDWPQLDNLAGEVDDLMDVEDDALNLVSKSSVATPRCLRPRSQGATLDYTSVGFNAFNEAFREFLFSMHSSQSSLIRLNQPRSNEGLRAAIQRQVSCNHSKRTACTECALSRLLLCTNADSPVYPTEVVEMMTRSLPLGRQHDAHEAFHILAQSTPHHGSSSTTLICSECGCVTHKQEWNLDLVLSVNDETSLENCLRSHFASCEVSDDVYCERCCRRTRTFTEASVEEGPETLVICLRRANVRMKVARHVEFTKHLEMTDYLTITIGQRTAFYTLSAFVVHDGSSPSSGHYRAFAHVWGKWFECNDHTITMVAESNAFGQCGYLFCYDRFFPTIGGGSEPFDTPNLVREVDDLMDVEDDTLSLEWKSPRSLRPSDGSDVSIMGWQRCPWTINIVNDKGQYLLEVPTDHPPHQRIDGQPIKAPSLSTAAKRIVDEDAANNVPPWKTMRRLDREGILLPSDNARKQVYNRRYASRAKTFDGENGPGKTFHELRSYVESLPYPPTDDTQAFCVTSSLELHGDYYAYFSCVSLLRNYADSPLLTGDYTMGLSWVGIPTLQVGSHSKRGSFQLLAIGYSSRQDSAHVAAAMRAIKEWCVENQIVHEPFILLADSAGCFSSAFKAVHGPFIPDSLDSDYRLVPPTSASTSTTGGLTQGNIRIHCHVHFRYNINKALNKYIKPSNTSETKWAEDEKKRFRSAIAFLQNISSERHFGIACQLMTAAWKRHHEDLVKYFEENWLQRKCIWAQG</sequence>
<dbReference type="InterPro" id="IPR018200">
    <property type="entry name" value="USP_CS"/>
</dbReference>
<organism evidence="9 10">
    <name type="scientific">Perkinsus olseni</name>
    <name type="common">Perkinsus atlanticus</name>
    <dbReference type="NCBI Taxonomy" id="32597"/>
    <lineage>
        <taxon>Eukaryota</taxon>
        <taxon>Sar</taxon>
        <taxon>Alveolata</taxon>
        <taxon>Perkinsozoa</taxon>
        <taxon>Perkinsea</taxon>
        <taxon>Perkinsida</taxon>
        <taxon>Perkinsidae</taxon>
        <taxon>Perkinsus</taxon>
    </lineage>
</organism>
<feature type="non-terminal residue" evidence="9">
    <location>
        <position position="1"/>
    </location>
</feature>
<dbReference type="EMBL" id="JABANM010029832">
    <property type="protein sequence ID" value="KAF4707310.1"/>
    <property type="molecule type" value="Genomic_DNA"/>
</dbReference>
<dbReference type="PANTHER" id="PTHR24006:SF758">
    <property type="entry name" value="UBIQUITIN CARBOXYL-TERMINAL HYDROLASE 36"/>
    <property type="match status" value="1"/>
</dbReference>
<proteinExistence type="inferred from homology"/>
<evidence type="ECO:0000256" key="4">
    <source>
        <dbReference type="ARBA" id="ARBA00022670"/>
    </source>
</evidence>
<dbReference type="GO" id="GO:0005829">
    <property type="term" value="C:cytosol"/>
    <property type="evidence" value="ECO:0007669"/>
    <property type="project" value="TreeGrafter"/>
</dbReference>
<comment type="catalytic activity">
    <reaction evidence="1">
        <text>Thiol-dependent hydrolysis of ester, thioester, amide, peptide and isopeptide bonds formed by the C-terminal Gly of ubiquitin (a 76-residue protein attached to proteins as an intracellular targeting signal).</text>
        <dbReference type="EC" id="3.4.19.12"/>
    </reaction>
</comment>
<evidence type="ECO:0000256" key="2">
    <source>
        <dbReference type="ARBA" id="ARBA00009085"/>
    </source>
</evidence>
<name>A0A7J6QID4_PEROL</name>
<dbReference type="CDD" id="cd02257">
    <property type="entry name" value="Peptidase_C19"/>
    <property type="match status" value="1"/>
</dbReference>
<dbReference type="GO" id="GO:0004843">
    <property type="term" value="F:cysteine-type deubiquitinase activity"/>
    <property type="evidence" value="ECO:0007669"/>
    <property type="project" value="UniProtKB-EC"/>
</dbReference>
<accession>A0A7J6QID4</accession>
<dbReference type="SUPFAM" id="SSF54001">
    <property type="entry name" value="Cysteine proteinases"/>
    <property type="match status" value="1"/>
</dbReference>
<feature type="domain" description="USP" evidence="8">
    <location>
        <begin position="1"/>
        <end position="360"/>
    </location>
</feature>